<name>A0A5M6ZGH7_9PROT</name>
<feature type="transmembrane region" description="Helical" evidence="1">
    <location>
        <begin position="23"/>
        <end position="45"/>
    </location>
</feature>
<accession>A0A5M6ZGH7</accession>
<reference evidence="2 3" key="1">
    <citation type="submission" date="2019-09" db="EMBL/GenBank/DDBJ databases">
        <authorList>
            <person name="Kevbrin V."/>
            <person name="Grouzdev D.S."/>
        </authorList>
    </citation>
    <scope>NUCLEOTIDE SEQUENCE [LARGE SCALE GENOMIC DNA]</scope>
    <source>
        <strain evidence="2 3">G-192</strain>
    </source>
</reference>
<dbReference type="Proteomes" id="UP000325122">
    <property type="component" value="Unassembled WGS sequence"/>
</dbReference>
<feature type="transmembrane region" description="Helical" evidence="1">
    <location>
        <begin position="91"/>
        <end position="109"/>
    </location>
</feature>
<evidence type="ECO:0000313" key="2">
    <source>
        <dbReference type="EMBL" id="KAA5803852.1"/>
    </source>
</evidence>
<dbReference type="AlphaFoldDB" id="A0A5M6ZGH7"/>
<comment type="caution">
    <text evidence="2">The sequence shown here is derived from an EMBL/GenBank/DDBJ whole genome shotgun (WGS) entry which is preliminary data.</text>
</comment>
<keyword evidence="3" id="KW-1185">Reference proteome</keyword>
<evidence type="ECO:0000256" key="1">
    <source>
        <dbReference type="SAM" id="Phobius"/>
    </source>
</evidence>
<evidence type="ECO:0000313" key="3">
    <source>
        <dbReference type="Proteomes" id="UP000325122"/>
    </source>
</evidence>
<feature type="transmembrane region" description="Helical" evidence="1">
    <location>
        <begin position="51"/>
        <end position="70"/>
    </location>
</feature>
<dbReference type="RefSeq" id="WP_150023120.1">
    <property type="nucleotide sequence ID" value="NZ_VWOJ01000002.1"/>
</dbReference>
<keyword evidence="1" id="KW-1133">Transmembrane helix</keyword>
<dbReference type="EMBL" id="VWOJ01000002">
    <property type="protein sequence ID" value="KAA5803852.1"/>
    <property type="molecule type" value="Genomic_DNA"/>
</dbReference>
<keyword evidence="1" id="KW-0812">Transmembrane</keyword>
<keyword evidence="1" id="KW-0472">Membrane</keyword>
<organism evidence="2 3">
    <name type="scientific">Alkalicaulis satelles</name>
    <dbReference type="NCBI Taxonomy" id="2609175"/>
    <lineage>
        <taxon>Bacteria</taxon>
        <taxon>Pseudomonadati</taxon>
        <taxon>Pseudomonadota</taxon>
        <taxon>Alphaproteobacteria</taxon>
        <taxon>Maricaulales</taxon>
        <taxon>Maricaulaceae</taxon>
        <taxon>Alkalicaulis</taxon>
    </lineage>
</organism>
<sequence length="110" mass="11586">MGIFTNAIEPSLSDQDVRRSRQAAFWVTVAACLIAALLAGLAGTQEAVADALRIVVLTVCAASLWALSAWGARQASQRVRVWTIGHELTVFAVRAALAIALLFAAGFAFA</sequence>
<gene>
    <name evidence="2" type="ORF">F1654_08620</name>
</gene>
<protein>
    <submittedName>
        <fullName evidence="2">Uncharacterized protein</fullName>
    </submittedName>
</protein>
<proteinExistence type="predicted"/>